<evidence type="ECO:0000256" key="6">
    <source>
        <dbReference type="ARBA" id="ARBA00022989"/>
    </source>
</evidence>
<feature type="transmembrane region" description="Helical" evidence="9">
    <location>
        <begin position="6"/>
        <end position="29"/>
    </location>
</feature>
<evidence type="ECO:0000256" key="8">
    <source>
        <dbReference type="RuleBase" id="RU004057"/>
    </source>
</evidence>
<dbReference type="GO" id="GO:0005886">
    <property type="term" value="C:plasma membrane"/>
    <property type="evidence" value="ECO:0007669"/>
    <property type="project" value="UniProtKB-SubCell"/>
</dbReference>
<comment type="similarity">
    <text evidence="8">Belongs to the exbB/tolQ family.</text>
</comment>
<reference evidence="11" key="1">
    <citation type="journal article" date="2020" name="mSystems">
        <title>Genome- and Community-Level Interaction Insights into Carbon Utilization and Element Cycling Functions of Hydrothermarchaeota in Hydrothermal Sediment.</title>
        <authorList>
            <person name="Zhou Z."/>
            <person name="Liu Y."/>
            <person name="Xu W."/>
            <person name="Pan J."/>
            <person name="Luo Z.H."/>
            <person name="Li M."/>
        </authorList>
    </citation>
    <scope>NUCLEOTIDE SEQUENCE [LARGE SCALE GENOMIC DNA]</scope>
    <source>
        <strain evidence="11">SpSt-966</strain>
    </source>
</reference>
<keyword evidence="3" id="KW-1003">Cell membrane</keyword>
<dbReference type="InterPro" id="IPR050790">
    <property type="entry name" value="ExbB/TolQ_transport"/>
</dbReference>
<dbReference type="PANTHER" id="PTHR30625">
    <property type="entry name" value="PROTEIN TOLQ"/>
    <property type="match status" value="1"/>
</dbReference>
<evidence type="ECO:0000256" key="9">
    <source>
        <dbReference type="SAM" id="Phobius"/>
    </source>
</evidence>
<protein>
    <submittedName>
        <fullName evidence="11">MotA/TolQ/ExbB proton channel family protein</fullName>
    </submittedName>
</protein>
<dbReference type="InterPro" id="IPR002898">
    <property type="entry name" value="MotA_ExbB_proton_chnl"/>
</dbReference>
<organism evidence="11">
    <name type="scientific">Mesoaciditoga lauensis</name>
    <dbReference type="NCBI Taxonomy" id="1495039"/>
    <lineage>
        <taxon>Bacteria</taxon>
        <taxon>Thermotogati</taxon>
        <taxon>Thermotogota</taxon>
        <taxon>Thermotogae</taxon>
        <taxon>Mesoaciditogales</taxon>
        <taxon>Mesoaciditogaceae</taxon>
        <taxon>Mesoaciditoga</taxon>
    </lineage>
</organism>
<dbReference type="GO" id="GO:0017038">
    <property type="term" value="P:protein import"/>
    <property type="evidence" value="ECO:0007669"/>
    <property type="project" value="TreeGrafter"/>
</dbReference>
<dbReference type="Pfam" id="PF01618">
    <property type="entry name" value="MotA_ExbB"/>
    <property type="match status" value="1"/>
</dbReference>
<name>A0A7V3RDN7_9BACT</name>
<evidence type="ECO:0000256" key="3">
    <source>
        <dbReference type="ARBA" id="ARBA00022475"/>
    </source>
</evidence>
<evidence type="ECO:0000256" key="7">
    <source>
        <dbReference type="ARBA" id="ARBA00023136"/>
    </source>
</evidence>
<gene>
    <name evidence="11" type="ORF">ENX73_00890</name>
</gene>
<sequence length="215" mass="23873">MSFGDFLHGGGSILFIILILGLIGLFFFFERLFVLLREKNEMNAIAVKVRNAVAQKNITAAKQHCRTSSTLFSSVMLKAFEYYDQQKIGEFDSSLKDFVDEDALKIEKNYRYINIIAGVSPLLGFLGTVIGMMEVFNGIQLSVGNVQALQQHANVFAQGVSVALYTTVGGLAVAIPLMILMTVLREIEDRIIESTTDEVRSTVVKLRSLPLEEVQ</sequence>
<accession>A0A7V3RDN7</accession>
<comment type="caution">
    <text evidence="11">The sequence shown here is derived from an EMBL/GenBank/DDBJ whole genome shotgun (WGS) entry which is preliminary data.</text>
</comment>
<feature type="transmembrane region" description="Helical" evidence="9">
    <location>
        <begin position="162"/>
        <end position="184"/>
    </location>
</feature>
<feature type="domain" description="MotA/TolQ/ExbB proton channel" evidence="10">
    <location>
        <begin position="74"/>
        <end position="193"/>
    </location>
</feature>
<evidence type="ECO:0000259" key="10">
    <source>
        <dbReference type="Pfam" id="PF01618"/>
    </source>
</evidence>
<dbReference type="EMBL" id="DTPE01000038">
    <property type="protein sequence ID" value="HGE74667.1"/>
    <property type="molecule type" value="Genomic_DNA"/>
</dbReference>
<evidence type="ECO:0000256" key="4">
    <source>
        <dbReference type="ARBA" id="ARBA00022692"/>
    </source>
</evidence>
<proteinExistence type="inferred from homology"/>
<dbReference type="AlphaFoldDB" id="A0A7V3RDN7"/>
<evidence type="ECO:0000313" key="11">
    <source>
        <dbReference type="EMBL" id="HGE74667.1"/>
    </source>
</evidence>
<evidence type="ECO:0000256" key="2">
    <source>
        <dbReference type="ARBA" id="ARBA00022448"/>
    </source>
</evidence>
<keyword evidence="7 9" id="KW-0472">Membrane</keyword>
<keyword evidence="2 8" id="KW-0813">Transport</keyword>
<keyword evidence="5 8" id="KW-0653">Protein transport</keyword>
<feature type="transmembrane region" description="Helical" evidence="9">
    <location>
        <begin position="112"/>
        <end position="133"/>
    </location>
</feature>
<keyword evidence="4 9" id="KW-0812">Transmembrane</keyword>
<evidence type="ECO:0000256" key="5">
    <source>
        <dbReference type="ARBA" id="ARBA00022927"/>
    </source>
</evidence>
<comment type="subcellular location">
    <subcellularLocation>
        <location evidence="1">Cell membrane</location>
        <topology evidence="1">Multi-pass membrane protein</topology>
    </subcellularLocation>
    <subcellularLocation>
        <location evidence="8">Membrane</location>
        <topology evidence="8">Multi-pass membrane protein</topology>
    </subcellularLocation>
</comment>
<keyword evidence="6 9" id="KW-1133">Transmembrane helix</keyword>
<dbReference type="PANTHER" id="PTHR30625:SF15">
    <property type="entry name" value="BIOPOLYMER TRANSPORT PROTEIN EXBB"/>
    <property type="match status" value="1"/>
</dbReference>
<evidence type="ECO:0000256" key="1">
    <source>
        <dbReference type="ARBA" id="ARBA00004651"/>
    </source>
</evidence>